<keyword evidence="2" id="KW-0812">Transmembrane</keyword>
<accession>A0A1H3A938</accession>
<protein>
    <submittedName>
        <fullName evidence="3">Uncharacterized protein</fullName>
    </submittedName>
</protein>
<feature type="transmembrane region" description="Helical" evidence="2">
    <location>
        <begin position="97"/>
        <end position="117"/>
    </location>
</feature>
<evidence type="ECO:0000256" key="1">
    <source>
        <dbReference type="SAM" id="MobiDB-lite"/>
    </source>
</evidence>
<feature type="transmembrane region" description="Helical" evidence="2">
    <location>
        <begin position="189"/>
        <end position="207"/>
    </location>
</feature>
<sequence>MQRPTLDDFREIRRGLPVVAALLFVAALAFPMWRISVDAVQYPSTTLHVSLYAYPRLTGDFTEMARLNHYIGFYFPDPVLLEPNFPVNERAIKVPEWSLGPVAFIAVSLLSVFVAIAPTTAKLKRGLKYQFGGTVLVFTVMLADIQYRLWQAGHTLDPGAPVMGVDGFTPPLWGQYQVANITSVSRFGLGAYMATAAVGLLAVSYYYRDQPVTFGELPGRLRGGLTGLPDAVRNRIGRDGDSDDEDDAPHRPTTAAVETDQSGTRP</sequence>
<name>A0A1H3A938_HALVA</name>
<feature type="transmembrane region" description="Helical" evidence="2">
    <location>
        <begin position="129"/>
        <end position="149"/>
    </location>
</feature>
<dbReference type="RefSeq" id="WP_004515198.1">
    <property type="nucleotide sequence ID" value="NZ_FNOF01000022.1"/>
</dbReference>
<proteinExistence type="predicted"/>
<gene>
    <name evidence="3" type="ORF">SAMN05443574_12215</name>
</gene>
<evidence type="ECO:0000313" key="3">
    <source>
        <dbReference type="EMBL" id="SDX25389.1"/>
    </source>
</evidence>
<dbReference type="STRING" id="28442.SAMN05443574_12215"/>
<evidence type="ECO:0000313" key="4">
    <source>
        <dbReference type="Proteomes" id="UP000182573"/>
    </source>
</evidence>
<reference evidence="3 4" key="1">
    <citation type="submission" date="2016-10" db="EMBL/GenBank/DDBJ databases">
        <authorList>
            <person name="de Groot N.N."/>
        </authorList>
    </citation>
    <scope>NUCLEOTIDE SEQUENCE [LARGE SCALE GENOMIC DNA]</scope>
    <source>
        <strain evidence="3 4">DSM 3756</strain>
    </source>
</reference>
<organism evidence="3 4">
    <name type="scientific">Haloarcula vallismortis</name>
    <name type="common">Halobacterium vallismortis</name>
    <dbReference type="NCBI Taxonomy" id="28442"/>
    <lineage>
        <taxon>Archaea</taxon>
        <taxon>Methanobacteriati</taxon>
        <taxon>Methanobacteriota</taxon>
        <taxon>Stenosarchaea group</taxon>
        <taxon>Halobacteria</taxon>
        <taxon>Halobacteriales</taxon>
        <taxon>Haloarculaceae</taxon>
        <taxon>Haloarcula</taxon>
    </lineage>
</organism>
<dbReference type="EMBL" id="FNOF01000022">
    <property type="protein sequence ID" value="SDX25389.1"/>
    <property type="molecule type" value="Genomic_DNA"/>
</dbReference>
<evidence type="ECO:0000256" key="2">
    <source>
        <dbReference type="SAM" id="Phobius"/>
    </source>
</evidence>
<dbReference type="Proteomes" id="UP000182573">
    <property type="component" value="Unassembled WGS sequence"/>
</dbReference>
<feature type="transmembrane region" description="Helical" evidence="2">
    <location>
        <begin position="12"/>
        <end position="33"/>
    </location>
</feature>
<feature type="region of interest" description="Disordered" evidence="1">
    <location>
        <begin position="232"/>
        <end position="266"/>
    </location>
</feature>
<keyword evidence="2" id="KW-1133">Transmembrane helix</keyword>
<keyword evidence="2" id="KW-0472">Membrane</keyword>
<dbReference type="AlphaFoldDB" id="A0A1H3A938"/>